<proteinExistence type="predicted"/>
<dbReference type="InterPro" id="IPR009057">
    <property type="entry name" value="Homeodomain-like_sf"/>
</dbReference>
<name>A0ABU1U9B9_9MICC</name>
<gene>
    <name evidence="5" type="ORF">J2X01_001066</name>
</gene>
<feature type="region of interest" description="Disordered" evidence="3">
    <location>
        <begin position="207"/>
        <end position="259"/>
    </location>
</feature>
<feature type="region of interest" description="Disordered" evidence="3">
    <location>
        <begin position="1"/>
        <end position="20"/>
    </location>
</feature>
<feature type="domain" description="HTH tetR-type" evidence="4">
    <location>
        <begin position="22"/>
        <end position="82"/>
    </location>
</feature>
<reference evidence="5 6" key="1">
    <citation type="submission" date="2023-07" db="EMBL/GenBank/DDBJ databases">
        <title>Sorghum-associated microbial communities from plants grown in Nebraska, USA.</title>
        <authorList>
            <person name="Schachtman D."/>
        </authorList>
    </citation>
    <scope>NUCLEOTIDE SEQUENCE [LARGE SCALE GENOMIC DNA]</scope>
    <source>
        <strain evidence="5 6">BE167</strain>
    </source>
</reference>
<protein>
    <submittedName>
        <fullName evidence="5">AcrR family transcriptional regulator</fullName>
    </submittedName>
</protein>
<dbReference type="Gene3D" id="1.10.357.10">
    <property type="entry name" value="Tetracycline Repressor, domain 2"/>
    <property type="match status" value="1"/>
</dbReference>
<evidence type="ECO:0000313" key="5">
    <source>
        <dbReference type="EMBL" id="MDR7081785.1"/>
    </source>
</evidence>
<dbReference type="Pfam" id="PF00440">
    <property type="entry name" value="TetR_N"/>
    <property type="match status" value="1"/>
</dbReference>
<evidence type="ECO:0000256" key="1">
    <source>
        <dbReference type="ARBA" id="ARBA00023125"/>
    </source>
</evidence>
<dbReference type="EMBL" id="JAVDVQ010000003">
    <property type="protein sequence ID" value="MDR7081785.1"/>
    <property type="molecule type" value="Genomic_DNA"/>
</dbReference>
<accession>A0ABU1U9B9</accession>
<feature type="compositionally biased region" description="Low complexity" evidence="3">
    <location>
        <begin position="245"/>
        <end position="259"/>
    </location>
</feature>
<dbReference type="InterPro" id="IPR001647">
    <property type="entry name" value="HTH_TetR"/>
</dbReference>
<dbReference type="Proteomes" id="UP001252243">
    <property type="component" value="Unassembled WGS sequence"/>
</dbReference>
<evidence type="ECO:0000313" key="6">
    <source>
        <dbReference type="Proteomes" id="UP001252243"/>
    </source>
</evidence>
<evidence type="ECO:0000256" key="3">
    <source>
        <dbReference type="SAM" id="MobiDB-lite"/>
    </source>
</evidence>
<keyword evidence="6" id="KW-1185">Reference proteome</keyword>
<organism evidence="5 6">
    <name type="scientific">Arthrobacter ginsengisoli</name>
    <dbReference type="NCBI Taxonomy" id="1356565"/>
    <lineage>
        <taxon>Bacteria</taxon>
        <taxon>Bacillati</taxon>
        <taxon>Actinomycetota</taxon>
        <taxon>Actinomycetes</taxon>
        <taxon>Micrococcales</taxon>
        <taxon>Micrococcaceae</taxon>
        <taxon>Arthrobacter</taxon>
    </lineage>
</organism>
<dbReference type="PROSITE" id="PS50977">
    <property type="entry name" value="HTH_TETR_2"/>
    <property type="match status" value="1"/>
</dbReference>
<comment type="caution">
    <text evidence="5">The sequence shown here is derived from an EMBL/GenBank/DDBJ whole genome shotgun (WGS) entry which is preliminary data.</text>
</comment>
<feature type="compositionally biased region" description="Polar residues" evidence="3">
    <location>
        <begin position="1"/>
        <end position="10"/>
    </location>
</feature>
<sequence length="259" mass="27912">MVQQGRSQARVTRRRSTDPRAVASQRHLVEALTKVVKAEGFGAASVTRIAREAGLSRSGFYEQFASVDELALFILDDLVTEIGALDFEARTVLGADGQAVSEFALELILQSVFEHRELYEHLLLSERAGGTVARAIQGFARGSRPIMALARPQWPDARIDLLASSFAGLIVSGVMHALSTGHPPTAHDLARELVSFMPPWLFIADGSDAQTERSPGETVATASQGIRTESSEKLVRTSPDGPADSNQPPFSFSSGQPSR</sequence>
<dbReference type="RefSeq" id="WP_310051393.1">
    <property type="nucleotide sequence ID" value="NZ_JAVDVQ010000003.1"/>
</dbReference>
<dbReference type="SUPFAM" id="SSF46689">
    <property type="entry name" value="Homeodomain-like"/>
    <property type="match status" value="1"/>
</dbReference>
<feature type="DNA-binding region" description="H-T-H motif" evidence="2">
    <location>
        <begin position="45"/>
        <end position="64"/>
    </location>
</feature>
<keyword evidence="1 2" id="KW-0238">DNA-binding</keyword>
<evidence type="ECO:0000259" key="4">
    <source>
        <dbReference type="PROSITE" id="PS50977"/>
    </source>
</evidence>
<evidence type="ECO:0000256" key="2">
    <source>
        <dbReference type="PROSITE-ProRule" id="PRU00335"/>
    </source>
</evidence>